<feature type="signal peptide" evidence="1">
    <location>
        <begin position="1"/>
        <end position="17"/>
    </location>
</feature>
<dbReference type="InterPro" id="IPR035992">
    <property type="entry name" value="Ricin_B-like_lectins"/>
</dbReference>
<organism evidence="3 4">
    <name type="scientific">Leucocoprinus birnbaumii</name>
    <dbReference type="NCBI Taxonomy" id="56174"/>
    <lineage>
        <taxon>Eukaryota</taxon>
        <taxon>Fungi</taxon>
        <taxon>Dikarya</taxon>
        <taxon>Basidiomycota</taxon>
        <taxon>Agaricomycotina</taxon>
        <taxon>Agaricomycetes</taxon>
        <taxon>Agaricomycetidae</taxon>
        <taxon>Agaricales</taxon>
        <taxon>Agaricineae</taxon>
        <taxon>Agaricaceae</taxon>
        <taxon>Leucocoprinus</taxon>
    </lineage>
</organism>
<dbReference type="InterPro" id="IPR000772">
    <property type="entry name" value="Ricin_B_lectin"/>
</dbReference>
<evidence type="ECO:0000313" key="4">
    <source>
        <dbReference type="Proteomes" id="UP001213000"/>
    </source>
</evidence>
<proteinExistence type="predicted"/>
<keyword evidence="1" id="KW-0732">Signal</keyword>
<dbReference type="SUPFAM" id="SSF50370">
    <property type="entry name" value="Ricin B-like lectins"/>
    <property type="match status" value="1"/>
</dbReference>
<evidence type="ECO:0000256" key="1">
    <source>
        <dbReference type="SAM" id="SignalP"/>
    </source>
</evidence>
<evidence type="ECO:0000259" key="2">
    <source>
        <dbReference type="Pfam" id="PF00652"/>
    </source>
</evidence>
<name>A0AAD5YSW6_9AGAR</name>
<dbReference type="AlphaFoldDB" id="A0AAD5YSW6"/>
<comment type="caution">
    <text evidence="3">The sequence shown here is derived from an EMBL/GenBank/DDBJ whole genome shotgun (WGS) entry which is preliminary data.</text>
</comment>
<feature type="chain" id="PRO_5042149327" description="Ricin B lectin domain-containing protein" evidence="1">
    <location>
        <begin position="18"/>
        <end position="148"/>
    </location>
</feature>
<reference evidence="3" key="1">
    <citation type="submission" date="2022-07" db="EMBL/GenBank/DDBJ databases">
        <title>Genome Sequence of Leucocoprinus birnbaumii.</title>
        <authorList>
            <person name="Buettner E."/>
        </authorList>
    </citation>
    <scope>NUCLEOTIDE SEQUENCE</scope>
    <source>
        <strain evidence="3">VT141</strain>
    </source>
</reference>
<protein>
    <recommendedName>
        <fullName evidence="2">Ricin B lectin domain-containing protein</fullName>
    </recommendedName>
</protein>
<dbReference type="EMBL" id="JANIEX010000841">
    <property type="protein sequence ID" value="KAJ3562695.1"/>
    <property type="molecule type" value="Genomic_DNA"/>
</dbReference>
<keyword evidence="4" id="KW-1185">Reference proteome</keyword>
<accession>A0AAD5YSW6</accession>
<evidence type="ECO:0000313" key="3">
    <source>
        <dbReference type="EMBL" id="KAJ3562695.1"/>
    </source>
</evidence>
<sequence>MPFKFLALLSFVAFASAAPVGPFNIRSAVDGPSALLTAAGSQPDSPVLLVETPSSTLWTYDSETGYFTDVDTELVITIDSSGEGLETQAQEGSSNQRWAWSEDTAQITSDDGRCVTRTGEGERLEVRLESCEEGITNEQQWLPFSHPS</sequence>
<dbReference type="Proteomes" id="UP001213000">
    <property type="component" value="Unassembled WGS sequence"/>
</dbReference>
<feature type="domain" description="Ricin B lectin" evidence="2">
    <location>
        <begin position="36"/>
        <end position="141"/>
    </location>
</feature>
<gene>
    <name evidence="3" type="ORF">NP233_g9412</name>
</gene>
<dbReference type="Pfam" id="PF00652">
    <property type="entry name" value="Ricin_B_lectin"/>
    <property type="match status" value="1"/>
</dbReference>
<dbReference type="PROSITE" id="PS50231">
    <property type="entry name" value="RICIN_B_LECTIN"/>
    <property type="match status" value="1"/>
</dbReference>
<dbReference type="Gene3D" id="2.80.10.50">
    <property type="match status" value="1"/>
</dbReference>